<protein>
    <submittedName>
        <fullName evidence="1">Unknown</fullName>
    </submittedName>
</protein>
<dbReference type="EMBL" id="AB024553">
    <property type="protein sequence ID" value="BAA83921.1"/>
    <property type="molecule type" value="Genomic_DNA"/>
</dbReference>
<proteinExistence type="predicted"/>
<dbReference type="PROSITE" id="PS51257">
    <property type="entry name" value="PROKAR_LIPOPROTEIN"/>
    <property type="match status" value="1"/>
</dbReference>
<reference evidence="1" key="2">
    <citation type="submission" date="1999-03" db="EMBL/GenBank/DDBJ databases">
        <authorList>
            <person name="Hideto T."/>
            <person name="Takaki Y."/>
            <person name="Nakasone K."/>
            <person name="Sakiyama T."/>
        </authorList>
    </citation>
    <scope>NUCLEOTIDE SEQUENCE</scope>
    <source>
        <strain evidence="1">C-125</strain>
    </source>
</reference>
<name>Q9RC78_ALKHA</name>
<dbReference type="AlphaFoldDB" id="Q9RC78"/>
<reference evidence="1" key="1">
    <citation type="journal article" date="1999" name="Extremophiles">
        <title>Genetic analysis of the chromosome of alkaliphilic Bacillus halodurans C-125.</title>
        <authorList>
            <person name="Takami H."/>
            <person name="Takaki Y."/>
            <person name="Nakasone K."/>
            <person name="Sakiyama T."/>
            <person name="Maeno G."/>
            <person name="Sasaki R."/>
            <person name="Fuji F."/>
            <person name="Hirama C."/>
            <person name="Masui N."/>
        </authorList>
    </citation>
    <scope>NUCLEOTIDE SEQUENCE</scope>
    <source>
        <strain evidence="1">C-125</strain>
    </source>
</reference>
<accession>Q9RC78</accession>
<sequence>MYKLFSIKSIRMVLICTILFILASCESDKEFVSKDWEKSTTIKITSGFDHETRLFKDYSIEDEVFQSVDDIRRQIEIAELINYEYDKSLIYDSLNRLKDPALDNEFDVRENLIMYYLYQEVLEITDEDIDYVAVTNDIIKKKSNDEDEKYVDLDIVYIVVYYFSEQLKEDIKIKIIDWLETNWDTFEIDIGSTLSVLEISHILDKPLNIEFDREHYSKLLIDSTESTNDLLEVYYLVLINSFLENQIDKNAVRDTVLKFYSDVDGFSVSSDYYFDGNLGTFMGLKILKEVDYLELVKDEIYELFKYSEESYGGFVNKANIVSGSAIETIMAAYVLTEFNNDLDYDLSVLIEVSELSWFWSYQYIKIGKYSEKDLEQLKDDLKYFEHEVVNIKESDIEEILNISGLLNEIEYASKLAALIDYKFNEEYIDKMYTILAEANELSISEFTLDSFTQVVSMNEFFDFQLFSIEEVESYISKILKTKDELNFYDVYNILKVAKLYNFDEGEIEQLMQSYINENGGINTVPSVNSDTLHTTFLYIYIMSN</sequence>
<evidence type="ECO:0000313" key="1">
    <source>
        <dbReference type="EMBL" id="BAA83921.1"/>
    </source>
</evidence>
<organism evidence="1">
    <name type="scientific">Halalkalibacterium halodurans</name>
    <name type="common">Bacillus halodurans</name>
    <dbReference type="NCBI Taxonomy" id="86665"/>
    <lineage>
        <taxon>Bacteria</taxon>
        <taxon>Bacillati</taxon>
        <taxon>Bacillota</taxon>
        <taxon>Bacilli</taxon>
        <taxon>Bacillales</taxon>
        <taxon>Bacillaceae</taxon>
        <taxon>Halalkalibacterium (ex Joshi et al. 2022)</taxon>
    </lineage>
</organism>